<reference evidence="2 3" key="1">
    <citation type="journal article" date="2015" name="Nat. Commun.">
        <title>Lucilia cuprina genome unlocks parasitic fly biology to underpin future interventions.</title>
        <authorList>
            <person name="Anstead C.A."/>
            <person name="Korhonen P.K."/>
            <person name="Young N.D."/>
            <person name="Hall R.S."/>
            <person name="Jex A.R."/>
            <person name="Murali S.C."/>
            <person name="Hughes D.S."/>
            <person name="Lee S.F."/>
            <person name="Perry T."/>
            <person name="Stroehlein A.J."/>
            <person name="Ansell B.R."/>
            <person name="Breugelmans B."/>
            <person name="Hofmann A."/>
            <person name="Qu J."/>
            <person name="Dugan S."/>
            <person name="Lee S.L."/>
            <person name="Chao H."/>
            <person name="Dinh H."/>
            <person name="Han Y."/>
            <person name="Doddapaneni H.V."/>
            <person name="Worley K.C."/>
            <person name="Muzny D.M."/>
            <person name="Ioannidis P."/>
            <person name="Waterhouse R.M."/>
            <person name="Zdobnov E.M."/>
            <person name="James P.J."/>
            <person name="Bagnall N.H."/>
            <person name="Kotze A.C."/>
            <person name="Gibbs R.A."/>
            <person name="Richards S."/>
            <person name="Batterham P."/>
            <person name="Gasser R.B."/>
        </authorList>
    </citation>
    <scope>NUCLEOTIDE SEQUENCE [LARGE SCALE GENOMIC DNA]</scope>
    <source>
        <strain evidence="2 3">LS</strain>
        <tissue evidence="2">Full body</tissue>
    </source>
</reference>
<feature type="region of interest" description="Disordered" evidence="1">
    <location>
        <begin position="352"/>
        <end position="383"/>
    </location>
</feature>
<feature type="region of interest" description="Disordered" evidence="1">
    <location>
        <begin position="1"/>
        <end position="47"/>
    </location>
</feature>
<comment type="caution">
    <text evidence="2">The sequence shown here is derived from an EMBL/GenBank/DDBJ whole genome shotgun (WGS) entry which is preliminary data.</text>
</comment>
<dbReference type="Proteomes" id="UP000037069">
    <property type="component" value="Unassembled WGS sequence"/>
</dbReference>
<protein>
    <submittedName>
        <fullName evidence="2">Uncharacterized protein</fullName>
    </submittedName>
</protein>
<accession>A0A0L0C077</accession>
<feature type="compositionally biased region" description="Low complexity" evidence="1">
    <location>
        <begin position="352"/>
        <end position="362"/>
    </location>
</feature>
<dbReference type="AlphaFoldDB" id="A0A0L0C077"/>
<feature type="region of interest" description="Disordered" evidence="1">
    <location>
        <begin position="198"/>
        <end position="307"/>
    </location>
</feature>
<evidence type="ECO:0000256" key="1">
    <source>
        <dbReference type="SAM" id="MobiDB-lite"/>
    </source>
</evidence>
<keyword evidence="3" id="KW-1185">Reference proteome</keyword>
<name>A0A0L0C077_LUCCU</name>
<proteinExistence type="predicted"/>
<feature type="compositionally biased region" description="Gly residues" evidence="1">
    <location>
        <begin position="232"/>
        <end position="241"/>
    </location>
</feature>
<gene>
    <name evidence="2" type="ORF">FF38_03559</name>
</gene>
<evidence type="ECO:0000313" key="2">
    <source>
        <dbReference type="EMBL" id="KNC25683.1"/>
    </source>
</evidence>
<feature type="compositionally biased region" description="Basic and acidic residues" evidence="1">
    <location>
        <begin position="293"/>
        <end position="307"/>
    </location>
</feature>
<feature type="region of interest" description="Disordered" evidence="1">
    <location>
        <begin position="125"/>
        <end position="153"/>
    </location>
</feature>
<feature type="compositionally biased region" description="Basic and acidic residues" evidence="1">
    <location>
        <begin position="125"/>
        <end position="139"/>
    </location>
</feature>
<evidence type="ECO:0000313" key="3">
    <source>
        <dbReference type="Proteomes" id="UP000037069"/>
    </source>
</evidence>
<feature type="compositionally biased region" description="Basic and acidic residues" evidence="1">
    <location>
        <begin position="363"/>
        <end position="383"/>
    </location>
</feature>
<sequence>MSSCPCPGAESTIARGGTTPNRSASCAWASGMTTRRGDAGGPGRRHGEFAGHVLRTAESERPVLRAVLDVADEDVFTADADGLEPLGDRGVQLLLDLVGAAALGEDLDDDGVGAVEAEAGVLRDDGRAGMGRDDLEPVPHGDAVGGDDRVMDRGGDLGRVGTSVAVIDAHERHEIFLWSRPTFVLTYLHKMTLRCKPSREKEAGHGGPHRSGGIRSRRASVPCALSARIGGSRAGGGGREVGGPCLRGSRRSTGHRDLPVPDDDARCRGSGRRCRLDSPADATRSCPSAGPRGAEHPSRSRAPRRESASCSCLSPSGSCAEALLEVHRESPDREADREIDDSGHRVDVHVAVGDAGDAVGPVHDLRDGDRQHERGLLDQLHNE</sequence>
<feature type="compositionally biased region" description="Basic and acidic residues" evidence="1">
    <location>
        <begin position="254"/>
        <end position="267"/>
    </location>
</feature>
<feature type="non-terminal residue" evidence="2">
    <location>
        <position position="383"/>
    </location>
</feature>
<organism evidence="2 3">
    <name type="scientific">Lucilia cuprina</name>
    <name type="common">Green bottle fly</name>
    <name type="synonym">Australian sheep blowfly</name>
    <dbReference type="NCBI Taxonomy" id="7375"/>
    <lineage>
        <taxon>Eukaryota</taxon>
        <taxon>Metazoa</taxon>
        <taxon>Ecdysozoa</taxon>
        <taxon>Arthropoda</taxon>
        <taxon>Hexapoda</taxon>
        <taxon>Insecta</taxon>
        <taxon>Pterygota</taxon>
        <taxon>Neoptera</taxon>
        <taxon>Endopterygota</taxon>
        <taxon>Diptera</taxon>
        <taxon>Brachycera</taxon>
        <taxon>Muscomorpha</taxon>
        <taxon>Oestroidea</taxon>
        <taxon>Calliphoridae</taxon>
        <taxon>Luciliinae</taxon>
        <taxon>Lucilia</taxon>
    </lineage>
</organism>
<dbReference type="EMBL" id="JRES01001082">
    <property type="protein sequence ID" value="KNC25683.1"/>
    <property type="molecule type" value="Genomic_DNA"/>
</dbReference>